<dbReference type="PANTHER" id="PTHR48079:SF6">
    <property type="entry name" value="NAD(P)-BINDING DOMAIN-CONTAINING PROTEIN-RELATED"/>
    <property type="match status" value="1"/>
</dbReference>
<dbReference type="SUPFAM" id="SSF51735">
    <property type="entry name" value="NAD(P)-binding Rossmann-fold domains"/>
    <property type="match status" value="1"/>
</dbReference>
<dbReference type="Proteomes" id="UP000298693">
    <property type="component" value="Plasmid p1"/>
</dbReference>
<dbReference type="InterPro" id="IPR036291">
    <property type="entry name" value="NAD(P)-bd_dom_sf"/>
</dbReference>
<reference evidence="2 3" key="1">
    <citation type="submission" date="2018-09" db="EMBL/GenBank/DDBJ databases">
        <title>Whole genome based analysis of evolution and adaptive divergence in Indian and Brazilian strains of Azospirillum brasilense.</title>
        <authorList>
            <person name="Singh C."/>
            <person name="Tripathi A.K."/>
        </authorList>
    </citation>
    <scope>NUCLEOTIDE SEQUENCE [LARGE SCALE GENOMIC DNA]</scope>
    <source>
        <strain evidence="2 3">MTCC4039</strain>
        <plasmid evidence="2 3">p1</plasmid>
    </source>
</reference>
<dbReference type="Pfam" id="PF01370">
    <property type="entry name" value="Epimerase"/>
    <property type="match status" value="1"/>
</dbReference>
<feature type="domain" description="NAD-dependent epimerase/dehydratase" evidence="1">
    <location>
        <begin position="5"/>
        <end position="233"/>
    </location>
</feature>
<dbReference type="AlphaFoldDB" id="A0A4D8RJ37"/>
<dbReference type="GO" id="GO:0004029">
    <property type="term" value="F:aldehyde dehydrogenase (NAD+) activity"/>
    <property type="evidence" value="ECO:0007669"/>
    <property type="project" value="TreeGrafter"/>
</dbReference>
<dbReference type="Gene3D" id="3.40.50.720">
    <property type="entry name" value="NAD(P)-binding Rossmann-like Domain"/>
    <property type="match status" value="1"/>
</dbReference>
<accession>A0A4D8RJ37</accession>
<dbReference type="GO" id="GO:0005737">
    <property type="term" value="C:cytoplasm"/>
    <property type="evidence" value="ECO:0007669"/>
    <property type="project" value="TreeGrafter"/>
</dbReference>
<organism evidence="2 3">
    <name type="scientific">Azospirillum brasilense</name>
    <dbReference type="NCBI Taxonomy" id="192"/>
    <lineage>
        <taxon>Bacteria</taxon>
        <taxon>Pseudomonadati</taxon>
        <taxon>Pseudomonadota</taxon>
        <taxon>Alphaproteobacteria</taxon>
        <taxon>Rhodospirillales</taxon>
        <taxon>Azospirillaceae</taxon>
        <taxon>Azospirillum</taxon>
    </lineage>
</organism>
<dbReference type="EMBL" id="CP032346">
    <property type="protein sequence ID" value="QCO17262.1"/>
    <property type="molecule type" value="Genomic_DNA"/>
</dbReference>
<evidence type="ECO:0000259" key="1">
    <source>
        <dbReference type="Pfam" id="PF01370"/>
    </source>
</evidence>
<protein>
    <submittedName>
        <fullName evidence="2">NAD-dependent epimerase/dehydratase family protein</fullName>
    </submittedName>
</protein>
<proteinExistence type="predicted"/>
<geneLocation type="plasmid" evidence="2">
    <name>p1</name>
</geneLocation>
<dbReference type="InterPro" id="IPR051783">
    <property type="entry name" value="NAD(P)-dependent_oxidoreduct"/>
</dbReference>
<dbReference type="InterPro" id="IPR001509">
    <property type="entry name" value="Epimerase_deHydtase"/>
</dbReference>
<dbReference type="RefSeq" id="WP_137141389.1">
    <property type="nucleotide sequence ID" value="NZ_CP032346.1"/>
</dbReference>
<dbReference type="PANTHER" id="PTHR48079">
    <property type="entry name" value="PROTEIN YEEZ"/>
    <property type="match status" value="1"/>
</dbReference>
<name>A0A4D8RJ37_AZOBR</name>
<keyword evidence="2" id="KW-0614">Plasmid</keyword>
<gene>
    <name evidence="2" type="ORF">D3869_18580</name>
</gene>
<sequence>MGITLVTGGSGFIGGHLVAALAARGERVRILDLQDPLDGLPPDVEVRHGSILDAATVARALEGVERVYHLAAVATLWDRDPTVFDRVNRQGTMVVLDAAARAPALRRFVHCSTEAVMIGHPPSRRLPERLDERADPGLEALAGPYCRSKYLAEQDALAAAARGLPVVVVNPTAPIGPGDRLPTPPNAMLRLFRRGGPRLILDCVLNLVDVRDVAQGMILAAERGRVGERYILGGMDIALGDLAERIDRLCGRVPVRRRPVPPALALAAARVEEWLSDHVTRRPPTASVTGVRLALGGSGFDSSKAMRELGYTVRPLEASLRAALG</sequence>
<evidence type="ECO:0000313" key="2">
    <source>
        <dbReference type="EMBL" id="QCO17262.1"/>
    </source>
</evidence>
<evidence type="ECO:0000313" key="3">
    <source>
        <dbReference type="Proteomes" id="UP000298693"/>
    </source>
</evidence>